<dbReference type="RefSeq" id="WP_126612667.1">
    <property type="nucleotide sequence ID" value="NZ_JBHUCY010000004.1"/>
</dbReference>
<gene>
    <name evidence="1" type="ORF">EJ903_04790</name>
</gene>
<comment type="caution">
    <text evidence="1">The sequence shown here is derived from an EMBL/GenBank/DDBJ whole genome shotgun (WGS) entry which is preliminary data.</text>
</comment>
<dbReference type="Proteomes" id="UP000277007">
    <property type="component" value="Unassembled WGS sequence"/>
</dbReference>
<dbReference type="Pfam" id="PF14022">
    <property type="entry name" value="DUF4238"/>
    <property type="match status" value="1"/>
</dbReference>
<name>A0A3S0K6Z2_9PROT</name>
<dbReference type="InterPro" id="IPR025332">
    <property type="entry name" value="DUF4238"/>
</dbReference>
<dbReference type="EMBL" id="RXMA01000003">
    <property type="protein sequence ID" value="RTR22898.1"/>
    <property type="molecule type" value="Genomic_DNA"/>
</dbReference>
<dbReference type="AlphaFoldDB" id="A0A3S0K6Z2"/>
<proteinExistence type="predicted"/>
<evidence type="ECO:0000313" key="2">
    <source>
        <dbReference type="Proteomes" id="UP000277007"/>
    </source>
</evidence>
<accession>A0A3S0K6Z2</accession>
<dbReference type="OrthoDB" id="5918636at2"/>
<protein>
    <submittedName>
        <fullName evidence="1">DUF4238 domain-containing protein</fullName>
    </submittedName>
</protein>
<evidence type="ECO:0000313" key="1">
    <source>
        <dbReference type="EMBL" id="RTR22898.1"/>
    </source>
</evidence>
<organism evidence="1 2">
    <name type="scientific">Azospirillum griseum</name>
    <dbReference type="NCBI Taxonomy" id="2496639"/>
    <lineage>
        <taxon>Bacteria</taxon>
        <taxon>Pseudomonadati</taxon>
        <taxon>Pseudomonadota</taxon>
        <taxon>Alphaproteobacteria</taxon>
        <taxon>Rhodospirillales</taxon>
        <taxon>Azospirillaceae</taxon>
        <taxon>Azospirillum</taxon>
    </lineage>
</organism>
<reference evidence="1 2" key="1">
    <citation type="submission" date="2018-12" db="EMBL/GenBank/DDBJ databases">
        <authorList>
            <person name="Yang Y."/>
        </authorList>
    </citation>
    <scope>NUCLEOTIDE SEQUENCE [LARGE SCALE GENOMIC DNA]</scope>
    <source>
        <strain evidence="1 2">L-25-5w-1</strain>
    </source>
</reference>
<sequence>MSANQEHHYLPQCYQRGWTGGDGKLFVYKWVRSRIECKRRSPKSTAWTPGLYFAPGLPPNLKNVLEDEVWRRIDQWLSDGLEVLRSNDVNDIEKIDKSCWSVVITAMIFRNPSMIKYINDQANRHILEMIKRCGFEKYRSSDEPDSQERFENFPIQDGMLNISVQSILRIIINSGIYQQIYSMKWGVVNIDLDFCSIITSDNPVTIYSGLKQDDGFLVFPINKDRFFIAFNDNHNKSESSMMKLFTSNNFVRIINKRVIEQKYCYVYAFDDSMTDFINNNFKE</sequence>
<keyword evidence="2" id="KW-1185">Reference proteome</keyword>